<keyword evidence="4 6" id="KW-0520">NAD</keyword>
<reference evidence="8 9" key="1">
    <citation type="submission" date="2016-02" db="EMBL/GenBank/DDBJ databases">
        <title>Genome sequence of Tissierella creatinophila DSM 6911.</title>
        <authorList>
            <person name="Poehlein A."/>
            <person name="Daniel R."/>
        </authorList>
    </citation>
    <scope>NUCLEOTIDE SEQUENCE [LARGE SCALE GENOMIC DNA]</scope>
    <source>
        <strain evidence="8 9">DSM 6911</strain>
    </source>
</reference>
<feature type="binding site" evidence="6">
    <location>
        <position position="221"/>
    </location>
    <ligand>
        <name>(6S)-NADPHX</name>
        <dbReference type="ChEBI" id="CHEBI:64076"/>
    </ligand>
</feature>
<keyword evidence="9" id="KW-1185">Reference proteome</keyword>
<dbReference type="EMBL" id="LTDM01000022">
    <property type="protein sequence ID" value="OLS02631.1"/>
    <property type="molecule type" value="Genomic_DNA"/>
</dbReference>
<evidence type="ECO:0000256" key="5">
    <source>
        <dbReference type="ARBA" id="ARBA00023239"/>
    </source>
</evidence>
<gene>
    <name evidence="8" type="primary">nnr</name>
    <name evidence="6" type="synonym">nnrD</name>
    <name evidence="8" type="ORF">TICRE_14320</name>
</gene>
<protein>
    <recommendedName>
        <fullName evidence="6">ADP-dependent (S)-NAD(P)H-hydrate dehydratase</fullName>
        <ecNumber evidence="6">4.2.1.136</ecNumber>
    </recommendedName>
    <alternativeName>
        <fullName evidence="6">ADP-dependent NAD(P)HX dehydratase</fullName>
    </alternativeName>
</protein>
<dbReference type="PANTHER" id="PTHR12592">
    <property type="entry name" value="ATP-DEPENDENT (S)-NAD(P)H-HYDRATE DEHYDRATASE FAMILY MEMBER"/>
    <property type="match status" value="1"/>
</dbReference>
<dbReference type="Proteomes" id="UP000186112">
    <property type="component" value="Unassembled WGS sequence"/>
</dbReference>
<evidence type="ECO:0000256" key="2">
    <source>
        <dbReference type="ARBA" id="ARBA00022840"/>
    </source>
</evidence>
<evidence type="ECO:0000259" key="7">
    <source>
        <dbReference type="PROSITE" id="PS51383"/>
    </source>
</evidence>
<proteinExistence type="inferred from homology"/>
<evidence type="ECO:0000313" key="8">
    <source>
        <dbReference type="EMBL" id="OLS02631.1"/>
    </source>
</evidence>
<dbReference type="PROSITE" id="PS01050">
    <property type="entry name" value="YJEF_C_2"/>
    <property type="match status" value="1"/>
</dbReference>
<dbReference type="GO" id="GO:0046496">
    <property type="term" value="P:nicotinamide nucleotide metabolic process"/>
    <property type="evidence" value="ECO:0007669"/>
    <property type="project" value="UniProtKB-UniRule"/>
</dbReference>
<evidence type="ECO:0000256" key="3">
    <source>
        <dbReference type="ARBA" id="ARBA00022857"/>
    </source>
</evidence>
<keyword evidence="2 6" id="KW-0067">ATP-binding</keyword>
<dbReference type="CDD" id="cd01171">
    <property type="entry name" value="YXKO-related"/>
    <property type="match status" value="1"/>
</dbReference>
<feature type="binding site" evidence="6">
    <location>
        <position position="220"/>
    </location>
    <ligand>
        <name>AMP</name>
        <dbReference type="ChEBI" id="CHEBI:456215"/>
    </ligand>
</feature>
<comment type="function">
    <text evidence="6">Catalyzes the dehydration of the S-form of NAD(P)HX at the expense of ADP, which is converted to AMP. Together with NAD(P)HX epimerase, which catalyzes the epimerization of the S- and R-forms, the enzyme allows the repair of both epimers of NAD(P)HX, a damaged form of NAD(P)H that is a result of enzymatic or heat-dependent hydration.</text>
</comment>
<dbReference type="Pfam" id="PF01256">
    <property type="entry name" value="Carb_kinase"/>
    <property type="match status" value="1"/>
</dbReference>
<feature type="binding site" evidence="6">
    <location>
        <position position="32"/>
    </location>
    <ligand>
        <name>(6S)-NADPHX</name>
        <dbReference type="ChEBI" id="CHEBI:64076"/>
    </ligand>
</feature>
<feature type="domain" description="YjeF C-terminal" evidence="7">
    <location>
        <begin position="1"/>
        <end position="280"/>
    </location>
</feature>
<feature type="binding site" evidence="6">
    <location>
        <position position="103"/>
    </location>
    <ligand>
        <name>(6S)-NADPHX</name>
        <dbReference type="ChEBI" id="CHEBI:64076"/>
    </ligand>
</feature>
<name>A0A1U7M5R9_TISCR</name>
<organism evidence="8 9">
    <name type="scientific">Tissierella creatinophila DSM 6911</name>
    <dbReference type="NCBI Taxonomy" id="1123403"/>
    <lineage>
        <taxon>Bacteria</taxon>
        <taxon>Bacillati</taxon>
        <taxon>Bacillota</taxon>
        <taxon>Tissierellia</taxon>
        <taxon>Tissierellales</taxon>
        <taxon>Tissierellaceae</taxon>
        <taxon>Tissierella</taxon>
    </lineage>
</organism>
<dbReference type="HAMAP" id="MF_01965">
    <property type="entry name" value="NADHX_dehydratase"/>
    <property type="match status" value="1"/>
</dbReference>
<dbReference type="OrthoDB" id="9806925at2"/>
<evidence type="ECO:0000256" key="4">
    <source>
        <dbReference type="ARBA" id="ARBA00023027"/>
    </source>
</evidence>
<evidence type="ECO:0000313" key="9">
    <source>
        <dbReference type="Proteomes" id="UP000186112"/>
    </source>
</evidence>
<dbReference type="InterPro" id="IPR029056">
    <property type="entry name" value="Ribokinase-like"/>
</dbReference>
<evidence type="ECO:0000256" key="1">
    <source>
        <dbReference type="ARBA" id="ARBA00022741"/>
    </source>
</evidence>
<comment type="catalytic activity">
    <reaction evidence="6">
        <text>(6S)-NADHX + ADP = AMP + phosphate + NADH + H(+)</text>
        <dbReference type="Rhea" id="RHEA:32223"/>
        <dbReference type="ChEBI" id="CHEBI:15378"/>
        <dbReference type="ChEBI" id="CHEBI:43474"/>
        <dbReference type="ChEBI" id="CHEBI:57945"/>
        <dbReference type="ChEBI" id="CHEBI:64074"/>
        <dbReference type="ChEBI" id="CHEBI:456215"/>
        <dbReference type="ChEBI" id="CHEBI:456216"/>
        <dbReference type="EC" id="4.2.1.136"/>
    </reaction>
</comment>
<keyword evidence="3 6" id="KW-0521">NADP</keyword>
<comment type="catalytic activity">
    <reaction evidence="6">
        <text>(6S)-NADPHX + ADP = AMP + phosphate + NADPH + H(+)</text>
        <dbReference type="Rhea" id="RHEA:32235"/>
        <dbReference type="ChEBI" id="CHEBI:15378"/>
        <dbReference type="ChEBI" id="CHEBI:43474"/>
        <dbReference type="ChEBI" id="CHEBI:57783"/>
        <dbReference type="ChEBI" id="CHEBI:64076"/>
        <dbReference type="ChEBI" id="CHEBI:456215"/>
        <dbReference type="ChEBI" id="CHEBI:456216"/>
        <dbReference type="EC" id="4.2.1.136"/>
    </reaction>
</comment>
<dbReference type="InterPro" id="IPR017953">
    <property type="entry name" value="Carbohydrate_kinase_pred_CS"/>
</dbReference>
<dbReference type="SUPFAM" id="SSF53613">
    <property type="entry name" value="Ribokinase-like"/>
    <property type="match status" value="1"/>
</dbReference>
<keyword evidence="1 6" id="KW-0547">Nucleotide-binding</keyword>
<dbReference type="RefSeq" id="WP_075726549.1">
    <property type="nucleotide sequence ID" value="NZ_LTDM01000022.1"/>
</dbReference>
<dbReference type="GO" id="GO:0110051">
    <property type="term" value="P:metabolite repair"/>
    <property type="evidence" value="ECO:0007669"/>
    <property type="project" value="TreeGrafter"/>
</dbReference>
<comment type="similarity">
    <text evidence="6">Belongs to the NnrD/CARKD family.</text>
</comment>
<accession>A0A1U7M5R9</accession>
<comment type="subunit">
    <text evidence="6">Homotetramer.</text>
</comment>
<dbReference type="PROSITE" id="PS51383">
    <property type="entry name" value="YJEF_C_3"/>
    <property type="match status" value="1"/>
</dbReference>
<dbReference type="PANTHER" id="PTHR12592:SF0">
    <property type="entry name" value="ATP-DEPENDENT (S)-NAD(P)H-HYDRATE DEHYDRATASE"/>
    <property type="match status" value="1"/>
</dbReference>
<keyword evidence="5 6" id="KW-0456">Lyase</keyword>
<evidence type="ECO:0000256" key="6">
    <source>
        <dbReference type="HAMAP-Rule" id="MF_01965"/>
    </source>
</evidence>
<feature type="binding site" evidence="6">
    <location>
        <begin position="191"/>
        <end position="195"/>
    </location>
    <ligand>
        <name>AMP</name>
        <dbReference type="ChEBI" id="CHEBI:456215"/>
    </ligand>
</feature>
<feature type="binding site" evidence="6">
    <location>
        <position position="154"/>
    </location>
    <ligand>
        <name>(6S)-NADPHX</name>
        <dbReference type="ChEBI" id="CHEBI:64076"/>
    </ligand>
</feature>
<dbReference type="Gene3D" id="3.40.1190.20">
    <property type="match status" value="1"/>
</dbReference>
<comment type="cofactor">
    <cofactor evidence="6">
        <name>Mg(2+)</name>
        <dbReference type="ChEBI" id="CHEBI:18420"/>
    </cofactor>
</comment>
<dbReference type="EC" id="4.2.1.136" evidence="6"/>
<comment type="caution">
    <text evidence="8">The sequence shown here is derived from an EMBL/GenBank/DDBJ whole genome shotgun (WGS) entry which is preliminary data.</text>
</comment>
<dbReference type="AlphaFoldDB" id="A0A1U7M5R9"/>
<sequence>MKNLLKKRRLDSHKGDYGRVGVIGGSTGMTGAPYLSTLASLRTGAGYAYTLVPSALENIMSIKVTEGIVRPIEDNGVGHFTMESLQDILMYIKNMDSIALGVGMGVDGDRTYIIREVIKAAKVPIVLDADAINCLSNTTHILDNHESSLIITPHPGELSKFLDISIEEIQKKRVYYSEYIAKKYNIIVVLKGHRTVVASPKSGIYINETGNPGMATAGSGDVLTGMIASLLAQGLNPFDATKLGVHLHGIAGDLAREKIGEYGMIASDIIANIPFAINSYSFKDEK</sequence>
<dbReference type="GO" id="GO:0052855">
    <property type="term" value="F:ADP-dependent NAD(P)H-hydrate dehydratase activity"/>
    <property type="evidence" value="ECO:0007669"/>
    <property type="project" value="UniProtKB-UniRule"/>
</dbReference>
<dbReference type="GO" id="GO:0005524">
    <property type="term" value="F:ATP binding"/>
    <property type="evidence" value="ECO:0007669"/>
    <property type="project" value="UniProtKB-KW"/>
</dbReference>
<dbReference type="InterPro" id="IPR000631">
    <property type="entry name" value="CARKD"/>
</dbReference>
<dbReference type="NCBIfam" id="TIGR00196">
    <property type="entry name" value="yjeF_cterm"/>
    <property type="match status" value="1"/>
</dbReference>
<dbReference type="GO" id="GO:0052856">
    <property type="term" value="F:NAD(P)HX epimerase activity"/>
    <property type="evidence" value="ECO:0007669"/>
    <property type="project" value="TreeGrafter"/>
</dbReference>